<dbReference type="eggNOG" id="COG3209">
    <property type="taxonomic scope" value="Bacteria"/>
</dbReference>
<dbReference type="RefSeq" id="WP_008296186.1">
    <property type="nucleotide sequence ID" value="NZ_CM002299.1"/>
</dbReference>
<evidence type="ECO:0000256" key="2">
    <source>
        <dbReference type="SAM" id="SignalP"/>
    </source>
</evidence>
<dbReference type="InterPro" id="IPR050708">
    <property type="entry name" value="T6SS_VgrG/RHS"/>
</dbReference>
<dbReference type="Proteomes" id="UP000019205">
    <property type="component" value="Chromosome"/>
</dbReference>
<feature type="chain" id="PRO_5002664590" evidence="2">
    <location>
        <begin position="26"/>
        <end position="316"/>
    </location>
</feature>
<sequence length="316" mass="34334">MRFIGQSLLHVLGSALLFVTGAVTAQQEEVTYYHYDALGSPVLATDETGAVKWREAYAPYGGRLLEESREQDCSVNPCESTNSPWENRQFYTGKYDEADTGLTYFGARWYDPSLGRFLSVDPVEFQESSVFSFNRYAYANGNPYKYVDPDGRAVETAWDIFNVALGVRSLASNLVAGNYGAAALDGVGVLVDGVAAAFPFVPAGASSAIRGARDVTKGGERLATGFKGSKGYELKNAPYQKVRNADGEVAGRQYSGHAFDQMQNRGVMPSSVENAIKQGKSSPDPIPGRTRHFDSDNNVTVVSQAKKVVTVMRGKR</sequence>
<comment type="caution">
    <text evidence="4">The sequence shown here is derived from an EMBL/GenBank/DDBJ whole genome shotgun (WGS) entry which is preliminary data.</text>
</comment>
<keyword evidence="5" id="KW-1185">Reference proteome</keyword>
<dbReference type="AlphaFoldDB" id="A4ACT9"/>
<dbReference type="eggNOG" id="COG3064">
    <property type="taxonomic scope" value="Bacteria"/>
</dbReference>
<proteinExistence type="predicted"/>
<reference evidence="4 5" key="1">
    <citation type="journal article" date="2007" name="Proc. Natl. Acad. Sci. U.S.A.">
        <title>Characterization of a marine gammaproteobacterium capable of aerobic anoxygenic photosynthesis.</title>
        <authorList>
            <person name="Fuchs B.M."/>
            <person name="Spring S."/>
            <person name="Teeling H."/>
            <person name="Quast C."/>
            <person name="Wulf J."/>
            <person name="Schattenhofer M."/>
            <person name="Yan S."/>
            <person name="Ferriera S."/>
            <person name="Johnson J."/>
            <person name="Glockner F.O."/>
            <person name="Amann R."/>
        </authorList>
    </citation>
    <scope>NUCLEOTIDE SEQUENCE [LARGE SCALE GENOMIC DNA]</scope>
    <source>
        <strain evidence="4">KT71</strain>
    </source>
</reference>
<dbReference type="STRING" id="314285.KT71_18731"/>
<dbReference type="EMBL" id="AAOA02000005">
    <property type="protein sequence ID" value="EAQ96130.1"/>
    <property type="molecule type" value="Genomic_DNA"/>
</dbReference>
<accession>A4ACT9</accession>
<evidence type="ECO:0000259" key="3">
    <source>
        <dbReference type="Pfam" id="PF15520"/>
    </source>
</evidence>
<evidence type="ECO:0000256" key="1">
    <source>
        <dbReference type="SAM" id="MobiDB-lite"/>
    </source>
</evidence>
<evidence type="ECO:0000313" key="4">
    <source>
        <dbReference type="EMBL" id="EAQ96130.1"/>
    </source>
</evidence>
<dbReference type="InterPro" id="IPR029122">
    <property type="entry name" value="Ntox10"/>
</dbReference>
<gene>
    <name evidence="4" type="ORF">KT71_18731</name>
</gene>
<dbReference type="PANTHER" id="PTHR32305">
    <property type="match status" value="1"/>
</dbReference>
<feature type="domain" description="Novel toxin 10" evidence="3">
    <location>
        <begin position="139"/>
        <end position="217"/>
    </location>
</feature>
<dbReference type="OrthoDB" id="9815414at2"/>
<feature type="region of interest" description="Disordered" evidence="1">
    <location>
        <begin position="275"/>
        <end position="295"/>
    </location>
</feature>
<reference evidence="4 5" key="2">
    <citation type="journal article" date="2009" name="PLoS ONE">
        <title>The photosynthetic apparatus and its regulation in the aerobic gammaproteobacterium Congregibacter litoralis gen. nov., sp. nov.</title>
        <authorList>
            <person name="Spring S."/>
            <person name="Lunsdorf H."/>
            <person name="Fuchs B.M."/>
            <person name="Tindall B.J."/>
        </authorList>
    </citation>
    <scope>NUCLEOTIDE SEQUENCE [LARGE SCALE GENOMIC DNA]</scope>
    <source>
        <strain evidence="4">KT71</strain>
    </source>
</reference>
<dbReference type="Gene3D" id="2.180.10.10">
    <property type="entry name" value="RHS repeat-associated core"/>
    <property type="match status" value="1"/>
</dbReference>
<dbReference type="HOGENOM" id="CLU_879135_0_0_6"/>
<dbReference type="NCBIfam" id="TIGR03696">
    <property type="entry name" value="Rhs_assc_core"/>
    <property type="match status" value="1"/>
</dbReference>
<dbReference type="PANTHER" id="PTHR32305:SF15">
    <property type="entry name" value="PROTEIN RHSA-RELATED"/>
    <property type="match status" value="1"/>
</dbReference>
<organism evidence="4 5">
    <name type="scientific">Congregibacter litoralis KT71</name>
    <dbReference type="NCBI Taxonomy" id="314285"/>
    <lineage>
        <taxon>Bacteria</taxon>
        <taxon>Pseudomonadati</taxon>
        <taxon>Pseudomonadota</taxon>
        <taxon>Gammaproteobacteria</taxon>
        <taxon>Cellvibrionales</taxon>
        <taxon>Halieaceae</taxon>
        <taxon>Congregibacter</taxon>
    </lineage>
</organism>
<name>A4ACT9_9GAMM</name>
<protein>
    <submittedName>
        <fullName evidence="4">RHS repeat protein-associated core domain protein</fullName>
    </submittedName>
</protein>
<feature type="signal peptide" evidence="2">
    <location>
        <begin position="1"/>
        <end position="25"/>
    </location>
</feature>
<dbReference type="InterPro" id="IPR022385">
    <property type="entry name" value="Rhs_assc_core"/>
</dbReference>
<evidence type="ECO:0000313" key="5">
    <source>
        <dbReference type="Proteomes" id="UP000019205"/>
    </source>
</evidence>
<dbReference type="Pfam" id="PF15520">
    <property type="entry name" value="Ntox10"/>
    <property type="match status" value="1"/>
</dbReference>
<keyword evidence="2" id="KW-0732">Signal</keyword>